<protein>
    <submittedName>
        <fullName evidence="2">Uncharacterized protein</fullName>
    </submittedName>
</protein>
<gene>
    <name evidence="2" type="ORF">QR98_0076410</name>
</gene>
<dbReference type="VEuPathDB" id="VectorBase:SSCA002921"/>
<comment type="caution">
    <text evidence="2">The sequence shown here is derived from an EMBL/GenBank/DDBJ whole genome shotgun (WGS) entry which is preliminary data.</text>
</comment>
<dbReference type="OrthoDB" id="10677574at2759"/>
<feature type="compositionally biased region" description="Polar residues" evidence="1">
    <location>
        <begin position="41"/>
        <end position="55"/>
    </location>
</feature>
<feature type="compositionally biased region" description="Polar residues" evidence="1">
    <location>
        <begin position="63"/>
        <end position="82"/>
    </location>
</feature>
<reference evidence="2 3" key="1">
    <citation type="journal article" date="2015" name="Parasit. Vectors">
        <title>Draft genome of the scabies mite.</title>
        <authorList>
            <person name="Rider S.D.Jr."/>
            <person name="Morgan M.S."/>
            <person name="Arlian L.G."/>
        </authorList>
    </citation>
    <scope>NUCLEOTIDE SEQUENCE [LARGE SCALE GENOMIC DNA]</scope>
    <source>
        <strain evidence="2">Arlian Lab</strain>
    </source>
</reference>
<accession>A0A132AFA5</accession>
<organism evidence="2 3">
    <name type="scientific">Sarcoptes scabiei</name>
    <name type="common">Itch mite</name>
    <name type="synonym">Acarus scabiei</name>
    <dbReference type="NCBI Taxonomy" id="52283"/>
    <lineage>
        <taxon>Eukaryota</taxon>
        <taxon>Metazoa</taxon>
        <taxon>Ecdysozoa</taxon>
        <taxon>Arthropoda</taxon>
        <taxon>Chelicerata</taxon>
        <taxon>Arachnida</taxon>
        <taxon>Acari</taxon>
        <taxon>Acariformes</taxon>
        <taxon>Sarcoptiformes</taxon>
        <taxon>Astigmata</taxon>
        <taxon>Psoroptidia</taxon>
        <taxon>Sarcoptoidea</taxon>
        <taxon>Sarcoptidae</taxon>
        <taxon>Sarcoptinae</taxon>
        <taxon>Sarcoptes</taxon>
    </lineage>
</organism>
<evidence type="ECO:0000313" key="2">
    <source>
        <dbReference type="EMBL" id="KPM09110.1"/>
    </source>
</evidence>
<dbReference type="EMBL" id="JXLN01013121">
    <property type="protein sequence ID" value="KPM09110.1"/>
    <property type="molecule type" value="Genomic_DNA"/>
</dbReference>
<name>A0A132AFA5_SARSC</name>
<evidence type="ECO:0000256" key="1">
    <source>
        <dbReference type="SAM" id="MobiDB-lite"/>
    </source>
</evidence>
<dbReference type="AlphaFoldDB" id="A0A132AFA5"/>
<feature type="region of interest" description="Disordered" evidence="1">
    <location>
        <begin position="41"/>
        <end position="92"/>
    </location>
</feature>
<sequence length="92" mass="10275">MSQQNCFDHLNGTINSIAQQHHLAQSHPIHSQHFQSLSSHMITSNLQRNQSSYDSASKEKTLRLNSGSVMNADNGRNSSTANKDGIEYLQHL</sequence>
<proteinExistence type="predicted"/>
<dbReference type="Proteomes" id="UP000616769">
    <property type="component" value="Unassembled WGS sequence"/>
</dbReference>
<evidence type="ECO:0000313" key="3">
    <source>
        <dbReference type="Proteomes" id="UP000616769"/>
    </source>
</evidence>